<dbReference type="NCBIfam" id="TIGR00573">
    <property type="entry name" value="dnaq"/>
    <property type="match status" value="1"/>
</dbReference>
<dbReference type="InterPro" id="IPR012337">
    <property type="entry name" value="RNaseH-like_sf"/>
</dbReference>
<reference evidence="4 5" key="1">
    <citation type="submission" date="2020-07" db="EMBL/GenBank/DDBJ databases">
        <title>Sequencing the genomes of 1000 actinobacteria strains.</title>
        <authorList>
            <person name="Klenk H.-P."/>
        </authorList>
    </citation>
    <scope>NUCLEOTIDE SEQUENCE [LARGE SCALE GENOMIC DNA]</scope>
    <source>
        <strain evidence="4 5">DSM 103164</strain>
    </source>
</reference>
<dbReference type="PROSITE" id="PS50164">
    <property type="entry name" value="GIY_YIG"/>
    <property type="match status" value="1"/>
</dbReference>
<dbReference type="SUPFAM" id="SSF82771">
    <property type="entry name" value="GIY-YIG endonuclease"/>
    <property type="match status" value="1"/>
</dbReference>
<gene>
    <name evidence="4" type="ORF">GGQ54_002609</name>
</gene>
<feature type="domain" description="GIY-YIG" evidence="3">
    <location>
        <begin position="220"/>
        <end position="308"/>
    </location>
</feature>
<dbReference type="FunFam" id="3.30.420.10:FF:000045">
    <property type="entry name" value="3'-5' exonuclease DinG"/>
    <property type="match status" value="1"/>
</dbReference>
<dbReference type="Gene3D" id="3.40.1440.10">
    <property type="entry name" value="GIY-YIG endonuclease"/>
    <property type="match status" value="1"/>
</dbReference>
<dbReference type="InterPro" id="IPR006054">
    <property type="entry name" value="DnaQ"/>
</dbReference>
<dbReference type="GO" id="GO:0004527">
    <property type="term" value="F:exonuclease activity"/>
    <property type="evidence" value="ECO:0007669"/>
    <property type="project" value="UniProtKB-KW"/>
</dbReference>
<keyword evidence="1" id="KW-0269">Exonuclease</keyword>
<dbReference type="GO" id="GO:0003677">
    <property type="term" value="F:DNA binding"/>
    <property type="evidence" value="ECO:0007669"/>
    <property type="project" value="InterPro"/>
</dbReference>
<evidence type="ECO:0000259" key="3">
    <source>
        <dbReference type="PROSITE" id="PS50164"/>
    </source>
</evidence>
<comment type="caution">
    <text evidence="4">The sequence shown here is derived from an EMBL/GenBank/DDBJ whole genome shotgun (WGS) entry which is preliminary data.</text>
</comment>
<dbReference type="GO" id="GO:0006260">
    <property type="term" value="P:DNA replication"/>
    <property type="evidence" value="ECO:0007669"/>
    <property type="project" value="InterPro"/>
</dbReference>
<dbReference type="AlphaFoldDB" id="A0A7Z0ILU4"/>
<keyword evidence="5" id="KW-1185">Reference proteome</keyword>
<dbReference type="PANTHER" id="PTHR30562:SF1">
    <property type="entry name" value="UVRABC SYSTEM PROTEIN C"/>
    <property type="match status" value="1"/>
</dbReference>
<dbReference type="EMBL" id="JACBZS010000001">
    <property type="protein sequence ID" value="NYI72049.1"/>
    <property type="molecule type" value="Genomic_DNA"/>
</dbReference>
<dbReference type="GO" id="GO:0009380">
    <property type="term" value="C:excinuclease repair complex"/>
    <property type="evidence" value="ECO:0007669"/>
    <property type="project" value="TreeGrafter"/>
</dbReference>
<keyword evidence="1" id="KW-0540">Nuclease</keyword>
<evidence type="ECO:0000313" key="5">
    <source>
        <dbReference type="Proteomes" id="UP000527616"/>
    </source>
</evidence>
<name>A0A7Z0ILU4_9ACTN</name>
<dbReference type="SMART" id="SM00465">
    <property type="entry name" value="GIYc"/>
    <property type="match status" value="1"/>
</dbReference>
<keyword evidence="4" id="KW-0548">Nucleotidyltransferase</keyword>
<evidence type="ECO:0000256" key="1">
    <source>
        <dbReference type="ARBA" id="ARBA00022839"/>
    </source>
</evidence>
<keyword evidence="4" id="KW-0808">Transferase</keyword>
<evidence type="ECO:0000313" key="4">
    <source>
        <dbReference type="EMBL" id="NYI72049.1"/>
    </source>
</evidence>
<dbReference type="InterPro" id="IPR050066">
    <property type="entry name" value="UvrABC_protein_C"/>
</dbReference>
<dbReference type="SMART" id="SM00479">
    <property type="entry name" value="EXOIII"/>
    <property type="match status" value="1"/>
</dbReference>
<dbReference type="RefSeq" id="WP_179445795.1">
    <property type="nucleotide sequence ID" value="NZ_JACBZS010000001.1"/>
</dbReference>
<organism evidence="4 5">
    <name type="scientific">Naumannella cuiyingiana</name>
    <dbReference type="NCBI Taxonomy" id="1347891"/>
    <lineage>
        <taxon>Bacteria</taxon>
        <taxon>Bacillati</taxon>
        <taxon>Actinomycetota</taxon>
        <taxon>Actinomycetes</taxon>
        <taxon>Propionibacteriales</taxon>
        <taxon>Propionibacteriaceae</taxon>
        <taxon>Naumannella</taxon>
    </lineage>
</organism>
<dbReference type="InterPro" id="IPR013520">
    <property type="entry name" value="Ribonucl_H"/>
</dbReference>
<dbReference type="CDD" id="cd06127">
    <property type="entry name" value="DEDDh"/>
    <property type="match status" value="1"/>
</dbReference>
<dbReference type="NCBIfam" id="NF005907">
    <property type="entry name" value="PRK07883.1-5"/>
    <property type="match status" value="1"/>
</dbReference>
<dbReference type="PROSITE" id="PS50151">
    <property type="entry name" value="UVR"/>
    <property type="match status" value="1"/>
</dbReference>
<dbReference type="Proteomes" id="UP000527616">
    <property type="component" value="Unassembled WGS sequence"/>
</dbReference>
<dbReference type="Gene3D" id="3.30.420.10">
    <property type="entry name" value="Ribonuclease H-like superfamily/Ribonuclease H"/>
    <property type="match status" value="1"/>
</dbReference>
<dbReference type="SUPFAM" id="SSF53098">
    <property type="entry name" value="Ribonuclease H-like"/>
    <property type="match status" value="1"/>
</dbReference>
<dbReference type="CDD" id="cd10434">
    <property type="entry name" value="GIY-YIG_UvrC_Cho"/>
    <property type="match status" value="1"/>
</dbReference>
<feature type="domain" description="UVR" evidence="2">
    <location>
        <begin position="418"/>
        <end position="453"/>
    </location>
</feature>
<dbReference type="InterPro" id="IPR047296">
    <property type="entry name" value="GIY-YIG_UvrC_Cho"/>
</dbReference>
<keyword evidence="1" id="KW-0378">Hydrolase</keyword>
<sequence length="574" mass="61823">MTAPRAQPSFDDLGTPLSAATFCVVDLETTGSGPGASITEFGAVKVRAGERLGEFQTLVRPVGAIPASVTVLTGITNEMTAGAPSLAQALPAFLEFAAGTVLVAHNAPFDTGFLRRACAELGYPWPGWTVLDTAALARTILLREEVRNCRLGTLARHFGSPTTPDHRALTDARATVDVLHGLFERVGNLGVGTVEDLVEFSRKVSPQRRRKRVLADGLPEGPGTYAFVSDRTGPGRAGPDGVEILYVGTSVNVRRRVRSYFTAAEKRRRMEEMVRLATAVRATPCATGLEAEVTELRLILAHRPRYNRKSRFPEREAWLKLTREAFPRLSVTKAVRGDGCDYLGPFPNRQAAQAAAAALHDAFPIRQCTARLSPRRPSSACALAELGRCAAPCDRSIDVAGYAAIVDGVRIAWRADIRAPLGSVARRLERLIAQRRFEEAAALRDRLDALRRASVRMHRIAALARCPQMVAAAPARAGWDIHVIRHGRLAAAGRTDRAENPLTLADELVAGAATVPEPTTPPLPAGSIAEAELLAGWLERPGVRLIEITGDWTWPVHAGISRAERPAVLLGALG</sequence>
<dbReference type="GO" id="GO:0003887">
    <property type="term" value="F:DNA-directed DNA polymerase activity"/>
    <property type="evidence" value="ECO:0007669"/>
    <property type="project" value="UniProtKB-EC"/>
</dbReference>
<dbReference type="InterPro" id="IPR035901">
    <property type="entry name" value="GIY-YIG_endonuc_sf"/>
</dbReference>
<proteinExistence type="predicted"/>
<dbReference type="Pfam" id="PF00929">
    <property type="entry name" value="RNase_T"/>
    <property type="match status" value="1"/>
</dbReference>
<accession>A0A7Z0ILU4</accession>
<dbReference type="InterPro" id="IPR000305">
    <property type="entry name" value="GIY-YIG_endonuc"/>
</dbReference>
<dbReference type="GO" id="GO:0006289">
    <property type="term" value="P:nucleotide-excision repair"/>
    <property type="evidence" value="ECO:0007669"/>
    <property type="project" value="InterPro"/>
</dbReference>
<dbReference type="EC" id="2.7.7.7" evidence="4"/>
<dbReference type="PANTHER" id="PTHR30562">
    <property type="entry name" value="UVRC/OXIDOREDUCTASE"/>
    <property type="match status" value="1"/>
</dbReference>
<protein>
    <submittedName>
        <fullName evidence="4">DNA polymerase-3 subunit epsilon</fullName>
        <ecNumber evidence="4">2.7.7.7</ecNumber>
    </submittedName>
</protein>
<evidence type="ECO:0000259" key="2">
    <source>
        <dbReference type="PROSITE" id="PS50151"/>
    </source>
</evidence>
<dbReference type="InterPro" id="IPR001943">
    <property type="entry name" value="UVR_dom"/>
</dbReference>
<dbReference type="InterPro" id="IPR036397">
    <property type="entry name" value="RNaseH_sf"/>
</dbReference>
<dbReference type="NCBIfam" id="NF005905">
    <property type="entry name" value="PRK07883.1-3"/>
    <property type="match status" value="1"/>
</dbReference>